<evidence type="ECO:0000313" key="3">
    <source>
        <dbReference type="Proteomes" id="UP000319663"/>
    </source>
</evidence>
<feature type="compositionally biased region" description="Polar residues" evidence="1">
    <location>
        <begin position="23"/>
        <end position="33"/>
    </location>
</feature>
<dbReference type="Proteomes" id="UP000319663">
    <property type="component" value="Unassembled WGS sequence"/>
</dbReference>
<feature type="region of interest" description="Disordered" evidence="1">
    <location>
        <begin position="1"/>
        <end position="76"/>
    </location>
</feature>
<reference evidence="2 3" key="1">
    <citation type="submission" date="2019-06" db="EMBL/GenBank/DDBJ databases">
        <title>Wine fermentation using esterase from Monascus purpureus.</title>
        <authorList>
            <person name="Geng C."/>
            <person name="Zhang Y."/>
        </authorList>
    </citation>
    <scope>NUCLEOTIDE SEQUENCE [LARGE SCALE GENOMIC DNA]</scope>
    <source>
        <strain evidence="2">HQ1</strain>
    </source>
</reference>
<organism evidence="2 3">
    <name type="scientific">Monascus purpureus</name>
    <name type="common">Red mold</name>
    <name type="synonym">Monascus anka</name>
    <dbReference type="NCBI Taxonomy" id="5098"/>
    <lineage>
        <taxon>Eukaryota</taxon>
        <taxon>Fungi</taxon>
        <taxon>Dikarya</taxon>
        <taxon>Ascomycota</taxon>
        <taxon>Pezizomycotina</taxon>
        <taxon>Eurotiomycetes</taxon>
        <taxon>Eurotiomycetidae</taxon>
        <taxon>Eurotiales</taxon>
        <taxon>Aspergillaceae</taxon>
        <taxon>Monascus</taxon>
    </lineage>
</organism>
<comment type="caution">
    <text evidence="2">The sequence shown here is derived from an EMBL/GenBank/DDBJ whole genome shotgun (WGS) entry which is preliminary data.</text>
</comment>
<sequence length="376" mass="42289">MPRTLPWLTVNDSNQRVKKESTPRQTQVKSVSSVDAKKTSFEPLSSPSEKRDFLRSSQTPPTSPIQRCPPSEENDQNRFLIEGLDNDDIYVMVEDEFYAVAQTFTRNLHYAEYVRRKKEAKLRNEATIRGISRPTDGVTSMTDETRRRKVSEALSARQKAGLNQTMGKRPRVDSEDERDGLEAEDAEEDGDGLWAGTSLHNLMMSPRSARSLVGLQGVKSSTRAAAGYSQTSNSSRSRTGNAGFSSPLRRPQAETPRPVPIEVDDDTASEEDDDDLNIPAIKESSVRKSIRQQPQHLQRDLKLSRTKPNSPTMRSSHRRNHSITEVKKEKPFDDFDGFLQDTEISSSTDRFSKKDSRDADSGSKKPNLNEVPTFLV</sequence>
<dbReference type="EMBL" id="VIFY01000111">
    <property type="protein sequence ID" value="TQB70371.1"/>
    <property type="molecule type" value="Genomic_DNA"/>
</dbReference>
<feature type="compositionally biased region" description="Acidic residues" evidence="1">
    <location>
        <begin position="174"/>
        <end position="191"/>
    </location>
</feature>
<evidence type="ECO:0000313" key="2">
    <source>
        <dbReference type="EMBL" id="TQB70371.1"/>
    </source>
</evidence>
<dbReference type="STRING" id="5098.A0A507QRR9"/>
<evidence type="ECO:0000256" key="1">
    <source>
        <dbReference type="SAM" id="MobiDB-lite"/>
    </source>
</evidence>
<name>A0A507QRR9_MONPU</name>
<feature type="compositionally biased region" description="Polar residues" evidence="1">
    <location>
        <begin position="224"/>
        <end position="244"/>
    </location>
</feature>
<keyword evidence="3" id="KW-1185">Reference proteome</keyword>
<accession>A0A507QRR9</accession>
<dbReference type="AlphaFoldDB" id="A0A507QRR9"/>
<feature type="compositionally biased region" description="Basic and acidic residues" evidence="1">
    <location>
        <begin position="322"/>
        <end position="333"/>
    </location>
</feature>
<feature type="compositionally biased region" description="Acidic residues" evidence="1">
    <location>
        <begin position="262"/>
        <end position="276"/>
    </location>
</feature>
<gene>
    <name evidence="2" type="ORF">MPDQ_000637</name>
</gene>
<proteinExistence type="predicted"/>
<feature type="region of interest" description="Disordered" evidence="1">
    <location>
        <begin position="132"/>
        <end position="194"/>
    </location>
</feature>
<feature type="region of interest" description="Disordered" evidence="1">
    <location>
        <begin position="224"/>
        <end position="376"/>
    </location>
</feature>
<protein>
    <submittedName>
        <fullName evidence="2">Uncharacterized protein</fullName>
    </submittedName>
</protein>
<feature type="compositionally biased region" description="Basic and acidic residues" evidence="1">
    <location>
        <begin position="350"/>
        <end position="363"/>
    </location>
</feature>